<feature type="chain" id="PRO_5016041379" description="LTXXQ motif family protein" evidence="2">
    <location>
        <begin position="23"/>
        <end position="214"/>
    </location>
</feature>
<comment type="caution">
    <text evidence="3">The sequence shown here is derived from an EMBL/GenBank/DDBJ whole genome shotgun (WGS) entry which is preliminary data.</text>
</comment>
<proteinExistence type="predicted"/>
<dbReference type="Pfam" id="PF07813">
    <property type="entry name" value="LTXXQ"/>
    <property type="match status" value="1"/>
</dbReference>
<feature type="compositionally biased region" description="Basic and acidic residues" evidence="1">
    <location>
        <begin position="174"/>
        <end position="191"/>
    </location>
</feature>
<name>A0A2W5TDM1_ANCNO</name>
<feature type="region of interest" description="Disordered" evidence="1">
    <location>
        <begin position="82"/>
        <end position="121"/>
    </location>
</feature>
<feature type="signal peptide" evidence="2">
    <location>
        <begin position="1"/>
        <end position="22"/>
    </location>
</feature>
<sequence length="214" mass="23273">MKRTIIAATAAALLASATFGIAAPNYRSAEHPRPSPEQMAENASAMTDARIAALKAGLRLTPDQEKLWPALETALRASADQRIEARKQWREEREARRGPEPRGPEEGGPGAPGGPLAEGPEGDIVARLQQRADRMLERGAALKGLADAAAPLYAMLDPAQQHRFNRLFREAEGPHMALRDGPRERRWEGHGPHRFGPPGPGMHRPPEPDAPEPL</sequence>
<gene>
    <name evidence="3" type="ORF">DI549_04965</name>
</gene>
<evidence type="ECO:0008006" key="5">
    <source>
        <dbReference type="Google" id="ProtNLM"/>
    </source>
</evidence>
<feature type="region of interest" description="Disordered" evidence="1">
    <location>
        <begin position="174"/>
        <end position="214"/>
    </location>
</feature>
<dbReference type="InterPro" id="IPR012899">
    <property type="entry name" value="LTXXQ"/>
</dbReference>
<protein>
    <recommendedName>
        <fullName evidence="5">LTXXQ motif family protein</fullName>
    </recommendedName>
</protein>
<accession>A0A2W5TDM1</accession>
<feature type="region of interest" description="Disordered" evidence="1">
    <location>
        <begin position="27"/>
        <end position="46"/>
    </location>
</feature>
<dbReference type="Proteomes" id="UP000248887">
    <property type="component" value="Unassembled WGS sequence"/>
</dbReference>
<dbReference type="EMBL" id="QFQD01000010">
    <property type="protein sequence ID" value="PZQ84390.1"/>
    <property type="molecule type" value="Genomic_DNA"/>
</dbReference>
<evidence type="ECO:0000313" key="4">
    <source>
        <dbReference type="Proteomes" id="UP000248887"/>
    </source>
</evidence>
<organism evidence="3 4">
    <name type="scientific">Ancylobacter novellus</name>
    <name type="common">Thiobacillus novellus</name>
    <dbReference type="NCBI Taxonomy" id="921"/>
    <lineage>
        <taxon>Bacteria</taxon>
        <taxon>Pseudomonadati</taxon>
        <taxon>Pseudomonadota</taxon>
        <taxon>Alphaproteobacteria</taxon>
        <taxon>Hyphomicrobiales</taxon>
        <taxon>Xanthobacteraceae</taxon>
        <taxon>Ancylobacter</taxon>
    </lineage>
</organism>
<evidence type="ECO:0000313" key="3">
    <source>
        <dbReference type="EMBL" id="PZQ84390.1"/>
    </source>
</evidence>
<feature type="compositionally biased region" description="Basic and acidic residues" evidence="1">
    <location>
        <begin position="82"/>
        <end position="105"/>
    </location>
</feature>
<evidence type="ECO:0000256" key="1">
    <source>
        <dbReference type="SAM" id="MobiDB-lite"/>
    </source>
</evidence>
<evidence type="ECO:0000256" key="2">
    <source>
        <dbReference type="SAM" id="SignalP"/>
    </source>
</evidence>
<reference evidence="3 4" key="1">
    <citation type="submission" date="2017-08" db="EMBL/GenBank/DDBJ databases">
        <title>Infants hospitalized years apart are colonized by the same room-sourced microbial strains.</title>
        <authorList>
            <person name="Brooks B."/>
            <person name="Olm M.R."/>
            <person name="Firek B.A."/>
            <person name="Baker R."/>
            <person name="Thomas B.C."/>
            <person name="Morowitz M.J."/>
            <person name="Banfield J.F."/>
        </authorList>
    </citation>
    <scope>NUCLEOTIDE SEQUENCE [LARGE SCALE GENOMIC DNA]</scope>
    <source>
        <strain evidence="3">S2_005_001_R2_27</strain>
    </source>
</reference>
<dbReference type="GO" id="GO:0042597">
    <property type="term" value="C:periplasmic space"/>
    <property type="evidence" value="ECO:0007669"/>
    <property type="project" value="InterPro"/>
</dbReference>
<dbReference type="AlphaFoldDB" id="A0A2W5TDM1"/>
<keyword evidence="2" id="KW-0732">Signal</keyword>